<organism evidence="2">
    <name type="scientific">Panicum hallii</name>
    <dbReference type="NCBI Taxonomy" id="206008"/>
    <lineage>
        <taxon>Eukaryota</taxon>
        <taxon>Viridiplantae</taxon>
        <taxon>Streptophyta</taxon>
        <taxon>Embryophyta</taxon>
        <taxon>Tracheophyta</taxon>
        <taxon>Spermatophyta</taxon>
        <taxon>Magnoliopsida</taxon>
        <taxon>Liliopsida</taxon>
        <taxon>Poales</taxon>
        <taxon>Poaceae</taxon>
        <taxon>PACMAD clade</taxon>
        <taxon>Panicoideae</taxon>
        <taxon>Panicodae</taxon>
        <taxon>Paniceae</taxon>
        <taxon>Panicinae</taxon>
        <taxon>Panicum</taxon>
        <taxon>Panicum sect. Panicum</taxon>
    </lineage>
</organism>
<protein>
    <submittedName>
        <fullName evidence="2">Uncharacterized protein</fullName>
    </submittedName>
</protein>
<name>A0A2T8KH93_9POAL</name>
<reference evidence="2" key="1">
    <citation type="submission" date="2018-04" db="EMBL/GenBank/DDBJ databases">
        <title>WGS assembly of Panicum hallii.</title>
        <authorList>
            <person name="Lovell J."/>
            <person name="Jenkins J."/>
            <person name="Lowry D."/>
            <person name="Mamidi S."/>
            <person name="Sreedasyam A."/>
            <person name="Weng X."/>
            <person name="Barry K."/>
            <person name="Bonette J."/>
            <person name="Campitelli B."/>
            <person name="Daum C."/>
            <person name="Gordon S."/>
            <person name="Gould B."/>
            <person name="Lipzen A."/>
            <person name="Macqueen A."/>
            <person name="Palacio-Mejia J."/>
            <person name="Plott C."/>
            <person name="Shakirov E."/>
            <person name="Shu S."/>
            <person name="Yoshinaga Y."/>
            <person name="Zane M."/>
            <person name="Rokhsar D."/>
            <person name="Grimwood J."/>
            <person name="Schmutz J."/>
            <person name="Juenger T."/>
        </authorList>
    </citation>
    <scope>NUCLEOTIDE SEQUENCE [LARGE SCALE GENOMIC DNA]</scope>
    <source>
        <strain evidence="2">FIL2</strain>
    </source>
</reference>
<dbReference type="EMBL" id="CM008048">
    <property type="protein sequence ID" value="PVH61546.1"/>
    <property type="molecule type" value="Genomic_DNA"/>
</dbReference>
<proteinExistence type="predicted"/>
<gene>
    <name evidence="2" type="ORF">PAHAL_3G058200</name>
</gene>
<evidence type="ECO:0000256" key="1">
    <source>
        <dbReference type="SAM" id="MobiDB-lite"/>
    </source>
</evidence>
<sequence length="68" mass="7793">MPSTPGPDPSKAVHERRLSFVPRLATPPPRSRRYPPPYPCSRRPASVVLRHPRTTARLSFFQDSNRRS</sequence>
<feature type="region of interest" description="Disordered" evidence="1">
    <location>
        <begin position="1"/>
        <end position="44"/>
    </location>
</feature>
<dbReference type="Gramene" id="PVH61546">
    <property type="protein sequence ID" value="PVH61546"/>
    <property type="gene ID" value="PAHAL_3G058200"/>
</dbReference>
<feature type="compositionally biased region" description="Pro residues" evidence="1">
    <location>
        <begin position="25"/>
        <end position="39"/>
    </location>
</feature>
<evidence type="ECO:0000313" key="2">
    <source>
        <dbReference type="EMBL" id="PVH61546.1"/>
    </source>
</evidence>
<dbReference type="AlphaFoldDB" id="A0A2T8KH93"/>
<accession>A0A2T8KH93</accession>
<dbReference type="Proteomes" id="UP000243499">
    <property type="component" value="Chromosome 3"/>
</dbReference>